<keyword evidence="2" id="KW-1133">Transmembrane helix</keyword>
<comment type="caution">
    <text evidence="3">The sequence shown here is derived from an EMBL/GenBank/DDBJ whole genome shotgun (WGS) entry which is preliminary data.</text>
</comment>
<sequence>MPLHEGIRAVSERGRDEMNPDEATVERLRAAVRAEEPVERAEAPVDADLVWRAVSGELPAEERRAVVERVAADPAWAAAWRLANELTRSAAEATPSEEPSADSSRSRRRDGDARQKRRFRFAWSQPLWGAAATAALALIVVGVVMHEEPEPPRLRGGDTAAVASQVPEAVPLKRDACVLRWSGGPEGTRWSVRLSTEDLSWVHRVDSLETREYRVPAEVLAPLHPGTTLLWQVEARLPDGQVLRGATFVNRLE</sequence>
<dbReference type="AlphaFoldDB" id="A0A7Y4IDW2"/>
<feature type="transmembrane region" description="Helical" evidence="2">
    <location>
        <begin position="126"/>
        <end position="145"/>
    </location>
</feature>
<organism evidence="3 4">
    <name type="scientific">Myxococcus xanthus</name>
    <dbReference type="NCBI Taxonomy" id="34"/>
    <lineage>
        <taxon>Bacteria</taxon>
        <taxon>Pseudomonadati</taxon>
        <taxon>Myxococcota</taxon>
        <taxon>Myxococcia</taxon>
        <taxon>Myxococcales</taxon>
        <taxon>Cystobacterineae</taxon>
        <taxon>Myxococcaceae</taxon>
        <taxon>Myxococcus</taxon>
    </lineage>
</organism>
<evidence type="ECO:0000313" key="3">
    <source>
        <dbReference type="EMBL" id="NOJ77447.1"/>
    </source>
</evidence>
<dbReference type="Proteomes" id="UP000533080">
    <property type="component" value="Unassembled WGS sequence"/>
</dbReference>
<evidence type="ECO:0000256" key="1">
    <source>
        <dbReference type="SAM" id="MobiDB-lite"/>
    </source>
</evidence>
<evidence type="ECO:0000313" key="4">
    <source>
        <dbReference type="Proteomes" id="UP000533080"/>
    </source>
</evidence>
<keyword evidence="2" id="KW-0812">Transmembrane</keyword>
<feature type="compositionally biased region" description="Low complexity" evidence="1">
    <location>
        <begin position="88"/>
        <end position="103"/>
    </location>
</feature>
<feature type="region of interest" description="Disordered" evidence="1">
    <location>
        <begin position="88"/>
        <end position="111"/>
    </location>
</feature>
<proteinExistence type="predicted"/>
<gene>
    <name evidence="3" type="ORF">HNV28_03675</name>
</gene>
<feature type="region of interest" description="Disordered" evidence="1">
    <location>
        <begin position="1"/>
        <end position="22"/>
    </location>
</feature>
<dbReference type="EMBL" id="JABFNT010000008">
    <property type="protein sequence ID" value="NOJ77447.1"/>
    <property type="molecule type" value="Genomic_DNA"/>
</dbReference>
<reference evidence="3 4" key="1">
    <citation type="submission" date="2020-05" db="EMBL/GenBank/DDBJ databases">
        <authorList>
            <person name="Whitworth D."/>
        </authorList>
    </citation>
    <scope>NUCLEOTIDE SEQUENCE [LARGE SCALE GENOMIC DNA]</scope>
    <source>
        <strain evidence="3 4">AM005</strain>
    </source>
</reference>
<keyword evidence="2" id="KW-0472">Membrane</keyword>
<protein>
    <submittedName>
        <fullName evidence="3">Uncharacterized protein</fullName>
    </submittedName>
</protein>
<name>A0A7Y4IDW2_MYXXA</name>
<evidence type="ECO:0000256" key="2">
    <source>
        <dbReference type="SAM" id="Phobius"/>
    </source>
</evidence>
<accession>A0A7Y4IDW2</accession>